<reference evidence="2" key="1">
    <citation type="journal article" date="2020" name="bioRxiv">
        <title>Comparative genomics of Chlamydomonas.</title>
        <authorList>
            <person name="Craig R.J."/>
            <person name="Hasan A.R."/>
            <person name="Ness R.W."/>
            <person name="Keightley P.D."/>
        </authorList>
    </citation>
    <scope>NUCLEOTIDE SEQUENCE</scope>
    <source>
        <strain evidence="2">CCAP 11/70</strain>
    </source>
</reference>
<sequence>MRRSSCVSIRPTLAAALADTSLQLDDQTRSNPHGEKVKRGPDAPAVSPNVELVDASTDQVRPHSLAEAVASEAPVLDDKSTTPFHSTDKEGVHAEGGAAAGGGHGAS</sequence>
<feature type="compositionally biased region" description="Basic and acidic residues" evidence="1">
    <location>
        <begin position="26"/>
        <end position="41"/>
    </location>
</feature>
<dbReference type="OrthoDB" id="545141at2759"/>
<accession>A0A835Y1N4</accession>
<feature type="compositionally biased region" description="Basic and acidic residues" evidence="1">
    <location>
        <begin position="76"/>
        <end position="93"/>
    </location>
</feature>
<feature type="compositionally biased region" description="Gly residues" evidence="1">
    <location>
        <begin position="98"/>
        <end position="107"/>
    </location>
</feature>
<gene>
    <name evidence="2" type="ORF">HYH03_008101</name>
</gene>
<feature type="region of interest" description="Disordered" evidence="1">
    <location>
        <begin position="20"/>
        <end position="107"/>
    </location>
</feature>
<proteinExistence type="predicted"/>
<dbReference type="Proteomes" id="UP000612055">
    <property type="component" value="Unassembled WGS sequence"/>
</dbReference>
<protein>
    <submittedName>
        <fullName evidence="2">Uncharacterized protein</fullName>
    </submittedName>
</protein>
<evidence type="ECO:0000313" key="2">
    <source>
        <dbReference type="EMBL" id="KAG2493582.1"/>
    </source>
</evidence>
<evidence type="ECO:0000256" key="1">
    <source>
        <dbReference type="SAM" id="MobiDB-lite"/>
    </source>
</evidence>
<name>A0A835Y1N4_9CHLO</name>
<organism evidence="2 3">
    <name type="scientific">Edaphochlamys debaryana</name>
    <dbReference type="NCBI Taxonomy" id="47281"/>
    <lineage>
        <taxon>Eukaryota</taxon>
        <taxon>Viridiplantae</taxon>
        <taxon>Chlorophyta</taxon>
        <taxon>core chlorophytes</taxon>
        <taxon>Chlorophyceae</taxon>
        <taxon>CS clade</taxon>
        <taxon>Chlamydomonadales</taxon>
        <taxon>Chlamydomonadales incertae sedis</taxon>
        <taxon>Edaphochlamys</taxon>
    </lineage>
</organism>
<keyword evidence="3" id="KW-1185">Reference proteome</keyword>
<comment type="caution">
    <text evidence="2">The sequence shown here is derived from an EMBL/GenBank/DDBJ whole genome shotgun (WGS) entry which is preliminary data.</text>
</comment>
<dbReference type="EMBL" id="JAEHOE010000036">
    <property type="protein sequence ID" value="KAG2493582.1"/>
    <property type="molecule type" value="Genomic_DNA"/>
</dbReference>
<dbReference type="AlphaFoldDB" id="A0A835Y1N4"/>
<evidence type="ECO:0000313" key="3">
    <source>
        <dbReference type="Proteomes" id="UP000612055"/>
    </source>
</evidence>